<proteinExistence type="predicted"/>
<accession>A0ABQ2GEJ0</accession>
<dbReference type="NCBIfam" id="NF038039">
    <property type="entry name" value="WGxxGxxG-CTERM"/>
    <property type="match status" value="1"/>
</dbReference>
<comment type="caution">
    <text evidence="3">The sequence shown here is derived from an EMBL/GenBank/DDBJ whole genome shotgun (WGS) entry which is preliminary data.</text>
</comment>
<feature type="chain" id="PRO_5046810150" evidence="2">
    <location>
        <begin position="20"/>
        <end position="97"/>
    </location>
</feature>
<dbReference type="RefSeq" id="WP_188973718.1">
    <property type="nucleotide sequence ID" value="NZ_BMOL01000020.1"/>
</dbReference>
<keyword evidence="2" id="KW-0732">Signal</keyword>
<feature type="signal peptide" evidence="2">
    <location>
        <begin position="1"/>
        <end position="19"/>
    </location>
</feature>
<evidence type="ECO:0000313" key="3">
    <source>
        <dbReference type="EMBL" id="GGL91278.1"/>
    </source>
</evidence>
<feature type="region of interest" description="Disordered" evidence="1">
    <location>
        <begin position="21"/>
        <end position="47"/>
    </location>
</feature>
<reference evidence="4" key="1">
    <citation type="journal article" date="2019" name="Int. J. Syst. Evol. Microbiol.">
        <title>The Global Catalogue of Microorganisms (GCM) 10K type strain sequencing project: providing services to taxonomists for standard genome sequencing and annotation.</title>
        <authorList>
            <consortium name="The Broad Institute Genomics Platform"/>
            <consortium name="The Broad Institute Genome Sequencing Center for Infectious Disease"/>
            <person name="Wu L."/>
            <person name="Ma J."/>
        </authorList>
    </citation>
    <scope>NUCLEOTIDE SEQUENCE [LARGE SCALE GENOMIC DNA]</scope>
    <source>
        <strain evidence="4">JCM 15442</strain>
    </source>
</reference>
<dbReference type="Proteomes" id="UP000639973">
    <property type="component" value="Unassembled WGS sequence"/>
</dbReference>
<protein>
    <submittedName>
        <fullName evidence="3">Uncharacterized protein</fullName>
    </submittedName>
</protein>
<evidence type="ECO:0000313" key="4">
    <source>
        <dbReference type="Proteomes" id="UP000639973"/>
    </source>
</evidence>
<feature type="region of interest" description="Disordered" evidence="1">
    <location>
        <begin position="78"/>
        <end position="97"/>
    </location>
</feature>
<evidence type="ECO:0000256" key="1">
    <source>
        <dbReference type="SAM" id="MobiDB-lite"/>
    </source>
</evidence>
<keyword evidence="4" id="KW-1185">Reference proteome</keyword>
<name>A0ABQ2GEJ0_9DEIO</name>
<feature type="compositionally biased region" description="Basic and acidic residues" evidence="1">
    <location>
        <begin position="86"/>
        <end position="97"/>
    </location>
</feature>
<dbReference type="EMBL" id="BMOL01000020">
    <property type="protein sequence ID" value="GGL91278.1"/>
    <property type="molecule type" value="Genomic_DNA"/>
</dbReference>
<dbReference type="NCBIfam" id="NF041742">
    <property type="entry name" value="WGxxGxxG_fam"/>
    <property type="match status" value="1"/>
</dbReference>
<organism evidence="3 4">
    <name type="scientific">Deinococcus aerolatus</name>
    <dbReference type="NCBI Taxonomy" id="522487"/>
    <lineage>
        <taxon>Bacteria</taxon>
        <taxon>Thermotogati</taxon>
        <taxon>Deinococcota</taxon>
        <taxon>Deinococci</taxon>
        <taxon>Deinococcales</taxon>
        <taxon>Deinococcaceae</taxon>
        <taxon>Deinococcus</taxon>
    </lineage>
</organism>
<sequence>MNKVLFLSLILSVSPVALAQDTTTDTTTDTTITDTTIPLDPNNDGVVDTNNNGRAGTREFPWGLLGLIGLAGLAGLNRPTPTPVRVDTRDTRDTTRL</sequence>
<gene>
    <name evidence="3" type="ORF">GCM10010840_31690</name>
</gene>
<evidence type="ECO:0000256" key="2">
    <source>
        <dbReference type="SAM" id="SignalP"/>
    </source>
</evidence>